<proteinExistence type="predicted"/>
<evidence type="ECO:0000256" key="1">
    <source>
        <dbReference type="SAM" id="Phobius"/>
    </source>
</evidence>
<dbReference type="EMBL" id="JARXVQ010000001">
    <property type="protein sequence ID" value="MDH6180142.1"/>
    <property type="molecule type" value="Genomic_DNA"/>
</dbReference>
<feature type="transmembrane region" description="Helical" evidence="1">
    <location>
        <begin position="192"/>
        <end position="217"/>
    </location>
</feature>
<keyword evidence="1" id="KW-0812">Transmembrane</keyword>
<keyword evidence="3" id="KW-1185">Reference proteome</keyword>
<keyword evidence="1" id="KW-1133">Transmembrane helix</keyword>
<comment type="caution">
    <text evidence="2">The sequence shown here is derived from an EMBL/GenBank/DDBJ whole genome shotgun (WGS) entry which is preliminary data.</text>
</comment>
<gene>
    <name evidence="2" type="ORF">M2152_000324</name>
</gene>
<dbReference type="RefSeq" id="WP_322132509.1">
    <property type="nucleotide sequence ID" value="NZ_CP085036.1"/>
</dbReference>
<protein>
    <recommendedName>
        <fullName evidence="4">PH (Pleckstrin Homology) domain-containing protein</fullName>
    </recommendedName>
</protein>
<accession>A0ABT6KJG6</accession>
<organism evidence="2 3">
    <name type="scientific">Antiquaquibacter oligotrophicus</name>
    <dbReference type="NCBI Taxonomy" id="2880260"/>
    <lineage>
        <taxon>Bacteria</taxon>
        <taxon>Bacillati</taxon>
        <taxon>Actinomycetota</taxon>
        <taxon>Actinomycetes</taxon>
        <taxon>Micrococcales</taxon>
        <taxon>Microbacteriaceae</taxon>
        <taxon>Antiquaquibacter</taxon>
    </lineage>
</organism>
<evidence type="ECO:0000313" key="2">
    <source>
        <dbReference type="EMBL" id="MDH6180142.1"/>
    </source>
</evidence>
<evidence type="ECO:0008006" key="4">
    <source>
        <dbReference type="Google" id="ProtNLM"/>
    </source>
</evidence>
<dbReference type="Proteomes" id="UP001160142">
    <property type="component" value="Unassembled WGS sequence"/>
</dbReference>
<name>A0ABT6KJG6_9MICO</name>
<keyword evidence="1" id="KW-0472">Membrane</keyword>
<evidence type="ECO:0000313" key="3">
    <source>
        <dbReference type="Proteomes" id="UP001160142"/>
    </source>
</evidence>
<feature type="transmembrane region" description="Helical" evidence="1">
    <location>
        <begin position="32"/>
        <end position="51"/>
    </location>
</feature>
<sequence>MTEPSNSPSAPSGITEFKPTQAQVSRLMRTNLILYAVIGPLLVVSATLQLVSGNTVGAIIVFGALIIALPVGFVLGKRNASRALLRFGDGTYELRQTPGGKNFSAADVDQVVALGNARFAMWPGAPMLLIVGPTKRLCLLTGYLWNTEQLDAVARDLGNRGVTLVDKPEALTGAQLRGIDKRWISFWEAHPIAIGLTAGLAIVLIVAAAVLIAFAVLR</sequence>
<feature type="transmembrane region" description="Helical" evidence="1">
    <location>
        <begin position="57"/>
        <end position="76"/>
    </location>
</feature>
<reference evidence="2 3" key="1">
    <citation type="submission" date="2023-04" db="EMBL/GenBank/DDBJ databases">
        <title>Genome Encyclopedia of Bacteria and Archaea VI: Functional Genomics of Type Strains.</title>
        <authorList>
            <person name="Whitman W."/>
        </authorList>
    </citation>
    <scope>NUCLEOTIDE SEQUENCE [LARGE SCALE GENOMIC DNA]</scope>
    <source>
        <strain evidence="2 3">SG_E_30_P1</strain>
    </source>
</reference>